<reference evidence="2 3" key="1">
    <citation type="journal article" date="2018" name="Evol. Lett.">
        <title>Horizontal gene cluster transfer increased hallucinogenic mushroom diversity.</title>
        <authorList>
            <person name="Reynolds H.T."/>
            <person name="Vijayakumar V."/>
            <person name="Gluck-Thaler E."/>
            <person name="Korotkin H.B."/>
            <person name="Matheny P.B."/>
            <person name="Slot J.C."/>
        </authorList>
    </citation>
    <scope>NUCLEOTIDE SEQUENCE [LARGE SCALE GENOMIC DNA]</scope>
    <source>
        <strain evidence="2 3">SRW20</strain>
    </source>
</reference>
<evidence type="ECO:0000313" key="3">
    <source>
        <dbReference type="Proteomes" id="UP000284706"/>
    </source>
</evidence>
<gene>
    <name evidence="2" type="ORF">CVT26_007828</name>
</gene>
<comment type="caution">
    <text evidence="2">The sequence shown here is derived from an EMBL/GenBank/DDBJ whole genome shotgun (WGS) entry which is preliminary data.</text>
</comment>
<keyword evidence="3" id="KW-1185">Reference proteome</keyword>
<proteinExistence type="predicted"/>
<protein>
    <submittedName>
        <fullName evidence="2">Uncharacterized protein</fullName>
    </submittedName>
</protein>
<organism evidence="2 3">
    <name type="scientific">Gymnopilus dilepis</name>
    <dbReference type="NCBI Taxonomy" id="231916"/>
    <lineage>
        <taxon>Eukaryota</taxon>
        <taxon>Fungi</taxon>
        <taxon>Dikarya</taxon>
        <taxon>Basidiomycota</taxon>
        <taxon>Agaricomycotina</taxon>
        <taxon>Agaricomycetes</taxon>
        <taxon>Agaricomycetidae</taxon>
        <taxon>Agaricales</taxon>
        <taxon>Agaricineae</taxon>
        <taxon>Hymenogastraceae</taxon>
        <taxon>Gymnopilus</taxon>
    </lineage>
</organism>
<dbReference type="Proteomes" id="UP000284706">
    <property type="component" value="Unassembled WGS sequence"/>
</dbReference>
<name>A0A409WET8_9AGAR</name>
<feature type="region of interest" description="Disordered" evidence="1">
    <location>
        <begin position="143"/>
        <end position="170"/>
    </location>
</feature>
<dbReference type="AlphaFoldDB" id="A0A409WET8"/>
<sequence length="196" mass="22446">MHPFDSDFENNLVREQSLADNITTFRPYPFPGRLLEVPYPLTEQGIPVAPDQMREYCQFRQFDLPTCFHGKETALLVKEAFEDGDCYVTLECDVQGRKEERCPFLINLTALLRNDDSYMDYCLYHRRSYSPSPKTHQEIAVFSDEDTSSDTSSSNSGRDAVVKPDNTSFEPSLRRSVQFVGVESDEPDVDDVSITF</sequence>
<dbReference type="OrthoDB" id="3328849at2759"/>
<accession>A0A409WET8</accession>
<dbReference type="EMBL" id="NHYE01005096">
    <property type="protein sequence ID" value="PPQ76980.1"/>
    <property type="molecule type" value="Genomic_DNA"/>
</dbReference>
<evidence type="ECO:0000256" key="1">
    <source>
        <dbReference type="SAM" id="MobiDB-lite"/>
    </source>
</evidence>
<evidence type="ECO:0000313" key="2">
    <source>
        <dbReference type="EMBL" id="PPQ76980.1"/>
    </source>
</evidence>
<dbReference type="InParanoid" id="A0A409WET8"/>